<comment type="caution">
    <text evidence="1">The sequence shown here is derived from an EMBL/GenBank/DDBJ whole genome shotgun (WGS) entry which is preliminary data.</text>
</comment>
<dbReference type="AlphaFoldDB" id="A0A9P5Z4A0"/>
<reference evidence="1" key="1">
    <citation type="submission" date="2020-11" db="EMBL/GenBank/DDBJ databases">
        <authorList>
            <consortium name="DOE Joint Genome Institute"/>
            <person name="Ahrendt S."/>
            <person name="Riley R."/>
            <person name="Andreopoulos W."/>
            <person name="Labutti K."/>
            <person name="Pangilinan J."/>
            <person name="Ruiz-Duenas F.J."/>
            <person name="Barrasa J.M."/>
            <person name="Sanchez-Garcia M."/>
            <person name="Camarero S."/>
            <person name="Miyauchi S."/>
            <person name="Serrano A."/>
            <person name="Linde D."/>
            <person name="Babiker R."/>
            <person name="Drula E."/>
            <person name="Ayuso-Fernandez I."/>
            <person name="Pacheco R."/>
            <person name="Padilla G."/>
            <person name="Ferreira P."/>
            <person name="Barriuso J."/>
            <person name="Kellner H."/>
            <person name="Castanera R."/>
            <person name="Alfaro M."/>
            <person name="Ramirez L."/>
            <person name="Pisabarro A.G."/>
            <person name="Kuo A."/>
            <person name="Tritt A."/>
            <person name="Lipzen A."/>
            <person name="He G."/>
            <person name="Yan M."/>
            <person name="Ng V."/>
            <person name="Cullen D."/>
            <person name="Martin F."/>
            <person name="Rosso M.-N."/>
            <person name="Henrissat B."/>
            <person name="Hibbett D."/>
            <person name="Martinez A.T."/>
            <person name="Grigoriev I.V."/>
        </authorList>
    </citation>
    <scope>NUCLEOTIDE SEQUENCE</scope>
    <source>
        <strain evidence="1">CIRM-BRFM 674</strain>
    </source>
</reference>
<protein>
    <submittedName>
        <fullName evidence="1">Uncharacterized protein</fullName>
    </submittedName>
</protein>
<evidence type="ECO:0000313" key="1">
    <source>
        <dbReference type="EMBL" id="KAF9479804.1"/>
    </source>
</evidence>
<name>A0A9P5Z4A0_9AGAR</name>
<dbReference type="Proteomes" id="UP000807469">
    <property type="component" value="Unassembled WGS sequence"/>
</dbReference>
<accession>A0A9P5Z4A0</accession>
<proteinExistence type="predicted"/>
<gene>
    <name evidence="1" type="ORF">BDN70DRAFT_663619</name>
</gene>
<dbReference type="EMBL" id="MU155205">
    <property type="protein sequence ID" value="KAF9479804.1"/>
    <property type="molecule type" value="Genomic_DNA"/>
</dbReference>
<evidence type="ECO:0000313" key="2">
    <source>
        <dbReference type="Proteomes" id="UP000807469"/>
    </source>
</evidence>
<keyword evidence="2" id="KW-1185">Reference proteome</keyword>
<sequence length="248" mass="28579">MAKKLDQQYTKSWHDLECSLWDHAGTEFSDDVETILEHRAKVIGCLLKMTCDHLEYLLVKVGKDIFMSKSKYIRSLIFRNTFALDVPVDSDLDDKKSQLHRSIVKKLYKIRANRIGEDCVEAVIMRVRLDLPTVYEEGIATLLPGQPYPTFDVFWRIVRTKDNFVDHSLGKPAEFSVFEKVMELWKEEVKDQKLIEIIRKTSPEYTIFDPDTVLGLATTFFVCRSVDCPYRRSGDPMMPGCDNGAPDG</sequence>
<organism evidence="1 2">
    <name type="scientific">Pholiota conissans</name>
    <dbReference type="NCBI Taxonomy" id="109636"/>
    <lineage>
        <taxon>Eukaryota</taxon>
        <taxon>Fungi</taxon>
        <taxon>Dikarya</taxon>
        <taxon>Basidiomycota</taxon>
        <taxon>Agaricomycotina</taxon>
        <taxon>Agaricomycetes</taxon>
        <taxon>Agaricomycetidae</taxon>
        <taxon>Agaricales</taxon>
        <taxon>Agaricineae</taxon>
        <taxon>Strophariaceae</taxon>
        <taxon>Pholiota</taxon>
    </lineage>
</organism>